<gene>
    <name evidence="2" type="ORF">K466DRAFT_348964</name>
</gene>
<dbReference type="AlphaFoldDB" id="A0A5C3P5T4"/>
<protein>
    <submittedName>
        <fullName evidence="2">Uncharacterized protein</fullName>
    </submittedName>
</protein>
<reference evidence="2 3" key="1">
    <citation type="journal article" date="2019" name="Nat. Ecol. Evol.">
        <title>Megaphylogeny resolves global patterns of mushroom evolution.</title>
        <authorList>
            <person name="Varga T."/>
            <person name="Krizsan K."/>
            <person name="Foldi C."/>
            <person name="Dima B."/>
            <person name="Sanchez-Garcia M."/>
            <person name="Sanchez-Ramirez S."/>
            <person name="Szollosi G.J."/>
            <person name="Szarkandi J.G."/>
            <person name="Papp V."/>
            <person name="Albert L."/>
            <person name="Andreopoulos W."/>
            <person name="Angelini C."/>
            <person name="Antonin V."/>
            <person name="Barry K.W."/>
            <person name="Bougher N.L."/>
            <person name="Buchanan P."/>
            <person name="Buyck B."/>
            <person name="Bense V."/>
            <person name="Catcheside P."/>
            <person name="Chovatia M."/>
            <person name="Cooper J."/>
            <person name="Damon W."/>
            <person name="Desjardin D."/>
            <person name="Finy P."/>
            <person name="Geml J."/>
            <person name="Haridas S."/>
            <person name="Hughes K."/>
            <person name="Justo A."/>
            <person name="Karasinski D."/>
            <person name="Kautmanova I."/>
            <person name="Kiss B."/>
            <person name="Kocsube S."/>
            <person name="Kotiranta H."/>
            <person name="LaButti K.M."/>
            <person name="Lechner B.E."/>
            <person name="Liimatainen K."/>
            <person name="Lipzen A."/>
            <person name="Lukacs Z."/>
            <person name="Mihaltcheva S."/>
            <person name="Morgado L.N."/>
            <person name="Niskanen T."/>
            <person name="Noordeloos M.E."/>
            <person name="Ohm R.A."/>
            <person name="Ortiz-Santana B."/>
            <person name="Ovrebo C."/>
            <person name="Racz N."/>
            <person name="Riley R."/>
            <person name="Savchenko A."/>
            <person name="Shiryaev A."/>
            <person name="Soop K."/>
            <person name="Spirin V."/>
            <person name="Szebenyi C."/>
            <person name="Tomsovsky M."/>
            <person name="Tulloss R.E."/>
            <person name="Uehling J."/>
            <person name="Grigoriev I.V."/>
            <person name="Vagvolgyi C."/>
            <person name="Papp T."/>
            <person name="Martin F.M."/>
            <person name="Miettinen O."/>
            <person name="Hibbett D.S."/>
            <person name="Nagy L.G."/>
        </authorList>
    </citation>
    <scope>NUCLEOTIDE SEQUENCE [LARGE SCALE GENOMIC DNA]</scope>
    <source>
        <strain evidence="2 3">HHB13444</strain>
    </source>
</reference>
<evidence type="ECO:0000313" key="3">
    <source>
        <dbReference type="Proteomes" id="UP000308197"/>
    </source>
</evidence>
<name>A0A5C3P5T4_9APHY</name>
<dbReference type="Proteomes" id="UP000308197">
    <property type="component" value="Unassembled WGS sequence"/>
</dbReference>
<accession>A0A5C3P5T4</accession>
<dbReference type="InParanoid" id="A0A5C3P5T4"/>
<evidence type="ECO:0000313" key="2">
    <source>
        <dbReference type="EMBL" id="TFK81163.1"/>
    </source>
</evidence>
<evidence type="ECO:0000256" key="1">
    <source>
        <dbReference type="SAM" id="MobiDB-lite"/>
    </source>
</evidence>
<organism evidence="2 3">
    <name type="scientific">Polyporus arcularius HHB13444</name>
    <dbReference type="NCBI Taxonomy" id="1314778"/>
    <lineage>
        <taxon>Eukaryota</taxon>
        <taxon>Fungi</taxon>
        <taxon>Dikarya</taxon>
        <taxon>Basidiomycota</taxon>
        <taxon>Agaricomycotina</taxon>
        <taxon>Agaricomycetes</taxon>
        <taxon>Polyporales</taxon>
        <taxon>Polyporaceae</taxon>
        <taxon>Polyporus</taxon>
    </lineage>
</organism>
<dbReference type="EMBL" id="ML211645">
    <property type="protein sequence ID" value="TFK81163.1"/>
    <property type="molecule type" value="Genomic_DNA"/>
</dbReference>
<sequence length="238" mass="26569">MEGGRMHREEQDELERRSNPPYPGPRSCAPSAHVRPVPRTIHSSMVVSTTHDSIRPAAHAAPTCRNELRVTSPGARETRTGHHLYGHAPRHGQPVYMPLKTAARDTSRNKEHVSYACVVRTEERRVCSPAHPPRLSRSPVSACVLDGMRVRTRHPTHPRTDPGLHFVCPCTQISVGVDTIRPGSAGPQDAADLATREPRRDEYRGTHSEREREGAYLPQVTKSCWPRERGASCELRGR</sequence>
<feature type="compositionally biased region" description="Basic and acidic residues" evidence="1">
    <location>
        <begin position="194"/>
        <end position="214"/>
    </location>
</feature>
<feature type="compositionally biased region" description="Basic and acidic residues" evidence="1">
    <location>
        <begin position="1"/>
        <end position="18"/>
    </location>
</feature>
<feature type="region of interest" description="Disordered" evidence="1">
    <location>
        <begin position="179"/>
        <end position="221"/>
    </location>
</feature>
<feature type="region of interest" description="Disordered" evidence="1">
    <location>
        <begin position="1"/>
        <end position="36"/>
    </location>
</feature>
<proteinExistence type="predicted"/>
<keyword evidence="3" id="KW-1185">Reference proteome</keyword>